<protein>
    <submittedName>
        <fullName evidence="1">Uncharacterized protein</fullName>
    </submittedName>
</protein>
<proteinExistence type="predicted"/>
<dbReference type="EMBL" id="RCHU02000005">
    <property type="protein sequence ID" value="KAL3593010.1"/>
    <property type="molecule type" value="Genomic_DNA"/>
</dbReference>
<organism evidence="1 2">
    <name type="scientific">Populus alba</name>
    <name type="common">White poplar</name>
    <dbReference type="NCBI Taxonomy" id="43335"/>
    <lineage>
        <taxon>Eukaryota</taxon>
        <taxon>Viridiplantae</taxon>
        <taxon>Streptophyta</taxon>
        <taxon>Embryophyta</taxon>
        <taxon>Tracheophyta</taxon>
        <taxon>Spermatophyta</taxon>
        <taxon>Magnoliopsida</taxon>
        <taxon>eudicotyledons</taxon>
        <taxon>Gunneridae</taxon>
        <taxon>Pentapetalae</taxon>
        <taxon>rosids</taxon>
        <taxon>fabids</taxon>
        <taxon>Malpighiales</taxon>
        <taxon>Salicaceae</taxon>
        <taxon>Saliceae</taxon>
        <taxon>Populus</taxon>
    </lineage>
</organism>
<sequence length="130" mass="14732">MKAAQALPSLFLHLTGGCGGVGAGAWKLRAKKITQIDDSWKDSERHTSLIPGHDINDGKETWQTDQPLVGITFQLERILYLVHISIFEDRLCPNREVELEGVLLSMWQNTQLNKMEPRKREDVGKQLPRA</sequence>
<reference evidence="1 2" key="1">
    <citation type="journal article" date="2024" name="Plant Biotechnol. J.">
        <title>Genome and CRISPR/Cas9 system of a widespread forest tree (Populus alba) in the world.</title>
        <authorList>
            <person name="Liu Y.J."/>
            <person name="Jiang P.F."/>
            <person name="Han X.M."/>
            <person name="Li X.Y."/>
            <person name="Wang H.M."/>
            <person name="Wang Y.J."/>
            <person name="Wang X.X."/>
            <person name="Zeng Q.Y."/>
        </authorList>
    </citation>
    <scope>NUCLEOTIDE SEQUENCE [LARGE SCALE GENOMIC DNA]</scope>
    <source>
        <strain evidence="2">cv. PAL-ZL1</strain>
    </source>
</reference>
<evidence type="ECO:0000313" key="2">
    <source>
        <dbReference type="Proteomes" id="UP000309997"/>
    </source>
</evidence>
<keyword evidence="2" id="KW-1185">Reference proteome</keyword>
<name>A0ACC4CEF2_POPAL</name>
<dbReference type="Proteomes" id="UP000309997">
    <property type="component" value="Unassembled WGS sequence"/>
</dbReference>
<evidence type="ECO:0000313" key="1">
    <source>
        <dbReference type="EMBL" id="KAL3593010.1"/>
    </source>
</evidence>
<accession>A0ACC4CEF2</accession>
<gene>
    <name evidence="1" type="ORF">D5086_011650</name>
</gene>
<comment type="caution">
    <text evidence="1">The sequence shown here is derived from an EMBL/GenBank/DDBJ whole genome shotgun (WGS) entry which is preliminary data.</text>
</comment>